<evidence type="ECO:0000259" key="8">
    <source>
        <dbReference type="Pfam" id="PF08240"/>
    </source>
</evidence>
<dbReference type="PANTHER" id="PTHR43350:SF2">
    <property type="entry name" value="GROES-LIKE ZINC-BINDING ALCOHOL DEHYDROGENASE FAMILY PROTEIN"/>
    <property type="match status" value="1"/>
</dbReference>
<keyword evidence="5" id="KW-0560">Oxidoreductase</keyword>
<reference evidence="9" key="1">
    <citation type="submission" date="2022-10" db="EMBL/GenBank/DDBJ databases">
        <title>Culturing micro-colonial fungi from biological soil crusts in the Mojave desert and describing Neophaeococcomyces mojavensis, and introducing the new genera and species Taxawa tesnikishii.</title>
        <authorList>
            <person name="Kurbessoian T."/>
            <person name="Stajich J.E."/>
        </authorList>
    </citation>
    <scope>NUCLEOTIDE SEQUENCE</scope>
    <source>
        <strain evidence="9">TK_41</strain>
    </source>
</reference>
<gene>
    <name evidence="9" type="ORF">H2200_001173</name>
</gene>
<feature type="domain" description="Alcohol dehydrogenase-like N-terminal" evidence="8">
    <location>
        <begin position="33"/>
        <end position="126"/>
    </location>
</feature>
<comment type="similarity">
    <text evidence="2 6">Belongs to the zinc-containing alcohol dehydrogenase family.</text>
</comment>
<evidence type="ECO:0000256" key="5">
    <source>
        <dbReference type="ARBA" id="ARBA00023002"/>
    </source>
</evidence>
<dbReference type="PANTHER" id="PTHR43350">
    <property type="entry name" value="NAD-DEPENDENT ALCOHOL DEHYDROGENASE"/>
    <property type="match status" value="1"/>
</dbReference>
<dbReference type="SUPFAM" id="SSF51735">
    <property type="entry name" value="NAD(P)-binding Rossmann-fold domains"/>
    <property type="match status" value="1"/>
</dbReference>
<evidence type="ECO:0000256" key="4">
    <source>
        <dbReference type="ARBA" id="ARBA00022833"/>
    </source>
</evidence>
<sequence>MTSTECPAIVTYAPQPEPDLRCEQVLVSTSLEDHQLLVQMVATGLCQLEVHLSSDSEALGGSKYPRILGHEGAGYVKAVGAKVEAAKVGDAVVLSYDYCEACRLCSQSQPAYCENFHQLNILGDNGSKFRAIGNPHSPIVGGFFGQSSLSSLSVVSERAVVRISELLKDEGELKLFGPLGCGFQTGAGAVTIAGSAASGDVVVVTGLGAVGFGAIMAAKIAGCKTIIAIDQVDSRLGLAKQIGATAVLTTADRRDLRKELSNCLGDRRLSLVIETTGAPNVIEVLVDCMGHRGRYIQIGIPNKSNSGASINLPVLSLVKKRIIVEGNAQGSATATEFIPRMIQWYREGKFPIDKLIQPFPADNFASALRGMRDGSVIKPVLIW</sequence>
<protein>
    <recommendedName>
        <fullName evidence="11">Enoyl reductase (ER) domain-containing protein</fullName>
    </recommendedName>
</protein>
<dbReference type="AlphaFoldDB" id="A0AA39CNT6"/>
<evidence type="ECO:0000256" key="2">
    <source>
        <dbReference type="ARBA" id="ARBA00008072"/>
    </source>
</evidence>
<dbReference type="InterPro" id="IPR002328">
    <property type="entry name" value="ADH_Zn_CS"/>
</dbReference>
<dbReference type="Pfam" id="PF08240">
    <property type="entry name" value="ADH_N"/>
    <property type="match status" value="1"/>
</dbReference>
<dbReference type="InterPro" id="IPR011032">
    <property type="entry name" value="GroES-like_sf"/>
</dbReference>
<dbReference type="InterPro" id="IPR013154">
    <property type="entry name" value="ADH-like_N"/>
</dbReference>
<evidence type="ECO:0000259" key="7">
    <source>
        <dbReference type="Pfam" id="PF00107"/>
    </source>
</evidence>
<dbReference type="Gene3D" id="3.40.50.720">
    <property type="entry name" value="NAD(P)-binding Rossmann-like Domain"/>
    <property type="match status" value="1"/>
</dbReference>
<comment type="cofactor">
    <cofactor evidence="1 6">
        <name>Zn(2+)</name>
        <dbReference type="ChEBI" id="CHEBI:29105"/>
    </cofactor>
</comment>
<evidence type="ECO:0000256" key="3">
    <source>
        <dbReference type="ARBA" id="ARBA00022723"/>
    </source>
</evidence>
<evidence type="ECO:0000313" key="9">
    <source>
        <dbReference type="EMBL" id="KAJ9615099.1"/>
    </source>
</evidence>
<comment type="caution">
    <text evidence="9">The sequence shown here is derived from an EMBL/GenBank/DDBJ whole genome shotgun (WGS) entry which is preliminary data.</text>
</comment>
<evidence type="ECO:0000256" key="6">
    <source>
        <dbReference type="RuleBase" id="RU361277"/>
    </source>
</evidence>
<proteinExistence type="inferred from homology"/>
<dbReference type="InterPro" id="IPR013149">
    <property type="entry name" value="ADH-like_C"/>
</dbReference>
<dbReference type="PROSITE" id="PS00059">
    <property type="entry name" value="ADH_ZINC"/>
    <property type="match status" value="1"/>
</dbReference>
<dbReference type="Pfam" id="PF00107">
    <property type="entry name" value="ADH_zinc_N"/>
    <property type="match status" value="1"/>
</dbReference>
<dbReference type="SUPFAM" id="SSF50129">
    <property type="entry name" value="GroES-like"/>
    <property type="match status" value="1"/>
</dbReference>
<evidence type="ECO:0000256" key="1">
    <source>
        <dbReference type="ARBA" id="ARBA00001947"/>
    </source>
</evidence>
<feature type="domain" description="Alcohol dehydrogenase-like C-terminal" evidence="7">
    <location>
        <begin position="209"/>
        <end position="343"/>
    </location>
</feature>
<evidence type="ECO:0008006" key="11">
    <source>
        <dbReference type="Google" id="ProtNLM"/>
    </source>
</evidence>
<keyword evidence="10" id="KW-1185">Reference proteome</keyword>
<name>A0AA39CNT6_9EURO</name>
<keyword evidence="4 6" id="KW-0862">Zinc</keyword>
<dbReference type="EMBL" id="JAPDRK010000002">
    <property type="protein sequence ID" value="KAJ9615099.1"/>
    <property type="molecule type" value="Genomic_DNA"/>
</dbReference>
<dbReference type="GO" id="GO:0016491">
    <property type="term" value="F:oxidoreductase activity"/>
    <property type="evidence" value="ECO:0007669"/>
    <property type="project" value="UniProtKB-KW"/>
</dbReference>
<evidence type="ECO:0000313" key="10">
    <source>
        <dbReference type="Proteomes" id="UP001172673"/>
    </source>
</evidence>
<organism evidence="9 10">
    <name type="scientific">Cladophialophora chaetospira</name>
    <dbReference type="NCBI Taxonomy" id="386627"/>
    <lineage>
        <taxon>Eukaryota</taxon>
        <taxon>Fungi</taxon>
        <taxon>Dikarya</taxon>
        <taxon>Ascomycota</taxon>
        <taxon>Pezizomycotina</taxon>
        <taxon>Eurotiomycetes</taxon>
        <taxon>Chaetothyriomycetidae</taxon>
        <taxon>Chaetothyriales</taxon>
        <taxon>Herpotrichiellaceae</taxon>
        <taxon>Cladophialophora</taxon>
    </lineage>
</organism>
<dbReference type="Gene3D" id="3.90.180.10">
    <property type="entry name" value="Medium-chain alcohol dehydrogenases, catalytic domain"/>
    <property type="match status" value="1"/>
</dbReference>
<dbReference type="InterPro" id="IPR036291">
    <property type="entry name" value="NAD(P)-bd_dom_sf"/>
</dbReference>
<dbReference type="Proteomes" id="UP001172673">
    <property type="component" value="Unassembled WGS sequence"/>
</dbReference>
<keyword evidence="3 6" id="KW-0479">Metal-binding</keyword>
<dbReference type="GO" id="GO:0008270">
    <property type="term" value="F:zinc ion binding"/>
    <property type="evidence" value="ECO:0007669"/>
    <property type="project" value="InterPro"/>
</dbReference>
<accession>A0AA39CNT6</accession>